<sequence>MAARPVPETRLRARLNDMLWLVPVPLFLFLVREWAALLPQAAVVGLIGALATLMAAGVWLRAAVRRRIFLAGALRPESVGYRWLRGGAGLALVSLAQGAVLATVLLVATVRDPGLLPLVWILNVPVFVLLWHAAFRLVERHAVARFRAGVALRLALGVNFVLLFGVLAAAAVFQTYPDFTGLSLRDAVLFEAARQHASSALLQALLQAAAAVDAVGWWLGQQWLPGITQPWLQFLGWALLLATDALVVWSYLVFCSSVLALAHWRSWHPGVGT</sequence>
<keyword evidence="3" id="KW-1185">Reference proteome</keyword>
<protein>
    <submittedName>
        <fullName evidence="2">Uncharacterized protein</fullName>
    </submittedName>
</protein>
<evidence type="ECO:0000313" key="3">
    <source>
        <dbReference type="Proteomes" id="UP000005289"/>
    </source>
</evidence>
<proteinExistence type="predicted"/>
<reference evidence="2 3" key="1">
    <citation type="submission" date="2013-12" db="EMBL/GenBank/DDBJ databases">
        <authorList>
            <consortium name="DOE Joint Genome Institute"/>
            <person name="Muyzer G."/>
            <person name="Huntemann M."/>
            <person name="Han J."/>
            <person name="Chen A."/>
            <person name="Kyrpides N."/>
            <person name="Mavromatis K."/>
            <person name="Markowitz V."/>
            <person name="Palaniappan K."/>
            <person name="Ivanova N."/>
            <person name="Schaumberg A."/>
            <person name="Pati A."/>
            <person name="Liolios K."/>
            <person name="Nordberg H.P."/>
            <person name="Cantor M.N."/>
            <person name="Hua S.X."/>
            <person name="Woyke T."/>
        </authorList>
    </citation>
    <scope>NUCLEOTIDE SEQUENCE [LARGE SCALE GENOMIC DNA]</scope>
    <source>
        <strain evidence="2 3">ARh 1</strain>
    </source>
</reference>
<feature type="transmembrane region" description="Helical" evidence="1">
    <location>
        <begin position="150"/>
        <end position="176"/>
    </location>
</feature>
<dbReference type="Proteomes" id="UP000005289">
    <property type="component" value="Chromosome"/>
</dbReference>
<dbReference type="OrthoDB" id="5783899at2"/>
<feature type="transmembrane region" description="Helical" evidence="1">
    <location>
        <begin position="18"/>
        <end position="35"/>
    </location>
</feature>
<accession>W0DNT9</accession>
<name>W0DNT9_9GAMM</name>
<dbReference type="RefSeq" id="WP_006748317.1">
    <property type="nucleotide sequence ID" value="NZ_CP007029.1"/>
</dbReference>
<organism evidence="2 3">
    <name type="scientific">Thioalkalivibrio paradoxus ARh 1</name>
    <dbReference type="NCBI Taxonomy" id="713585"/>
    <lineage>
        <taxon>Bacteria</taxon>
        <taxon>Pseudomonadati</taxon>
        <taxon>Pseudomonadota</taxon>
        <taxon>Gammaproteobacteria</taxon>
        <taxon>Chromatiales</taxon>
        <taxon>Ectothiorhodospiraceae</taxon>
        <taxon>Thioalkalivibrio</taxon>
    </lineage>
</organism>
<keyword evidence="1" id="KW-0472">Membrane</keyword>
<evidence type="ECO:0000313" key="2">
    <source>
        <dbReference type="EMBL" id="AHF00127.1"/>
    </source>
</evidence>
<feature type="transmembrane region" description="Helical" evidence="1">
    <location>
        <begin position="114"/>
        <end position="138"/>
    </location>
</feature>
<gene>
    <name evidence="2" type="ORF">THITH_09970</name>
</gene>
<feature type="transmembrane region" description="Helical" evidence="1">
    <location>
        <begin position="41"/>
        <end position="62"/>
    </location>
</feature>
<dbReference type="EMBL" id="CP007029">
    <property type="protein sequence ID" value="AHF00127.1"/>
    <property type="molecule type" value="Genomic_DNA"/>
</dbReference>
<dbReference type="AlphaFoldDB" id="W0DNT9"/>
<dbReference type="KEGG" id="tti:THITH_09970"/>
<evidence type="ECO:0000256" key="1">
    <source>
        <dbReference type="SAM" id="Phobius"/>
    </source>
</evidence>
<dbReference type="STRING" id="713585.THITH_09970"/>
<keyword evidence="1" id="KW-0812">Transmembrane</keyword>
<feature type="transmembrane region" description="Helical" evidence="1">
    <location>
        <begin position="83"/>
        <end position="108"/>
    </location>
</feature>
<dbReference type="HOGENOM" id="CLU_1019187_0_0_6"/>
<keyword evidence="1" id="KW-1133">Transmembrane helix</keyword>
<feature type="transmembrane region" description="Helical" evidence="1">
    <location>
        <begin position="231"/>
        <end position="264"/>
    </location>
</feature>